<evidence type="ECO:0000256" key="3">
    <source>
        <dbReference type="ARBA" id="ARBA00017877"/>
    </source>
</evidence>
<evidence type="ECO:0000256" key="7">
    <source>
        <dbReference type="SAM" id="SignalP"/>
    </source>
</evidence>
<protein>
    <recommendedName>
        <fullName evidence="3">Protein TEX261</fullName>
    </recommendedName>
</protein>
<evidence type="ECO:0000256" key="6">
    <source>
        <dbReference type="ARBA" id="ARBA00023136"/>
    </source>
</evidence>
<reference evidence="8 9" key="1">
    <citation type="submission" date="2021-06" db="EMBL/GenBank/DDBJ databases">
        <authorList>
            <person name="Palmer J.M."/>
        </authorList>
    </citation>
    <scope>NUCLEOTIDE SEQUENCE [LARGE SCALE GENOMIC DNA]</scope>
    <source>
        <strain evidence="8 9">GA_2019</strain>
        <tissue evidence="8">Muscle</tissue>
    </source>
</reference>
<feature type="chain" id="PRO_5046395889" description="Protein TEX261" evidence="7">
    <location>
        <begin position="27"/>
        <end position="75"/>
    </location>
</feature>
<keyword evidence="9" id="KW-1185">Reference proteome</keyword>
<name>A0ABV0NKF4_9TELE</name>
<proteinExistence type="inferred from homology"/>
<dbReference type="PANTHER" id="PTHR13144">
    <property type="entry name" value="TEX261 PROTEIN"/>
    <property type="match status" value="1"/>
</dbReference>
<organism evidence="8 9">
    <name type="scientific">Goodea atripinnis</name>
    <dbReference type="NCBI Taxonomy" id="208336"/>
    <lineage>
        <taxon>Eukaryota</taxon>
        <taxon>Metazoa</taxon>
        <taxon>Chordata</taxon>
        <taxon>Craniata</taxon>
        <taxon>Vertebrata</taxon>
        <taxon>Euteleostomi</taxon>
        <taxon>Actinopterygii</taxon>
        <taxon>Neopterygii</taxon>
        <taxon>Teleostei</taxon>
        <taxon>Neoteleostei</taxon>
        <taxon>Acanthomorphata</taxon>
        <taxon>Ovalentaria</taxon>
        <taxon>Atherinomorphae</taxon>
        <taxon>Cyprinodontiformes</taxon>
        <taxon>Goodeidae</taxon>
        <taxon>Goodea</taxon>
    </lineage>
</organism>
<dbReference type="Pfam" id="PF04148">
    <property type="entry name" value="Erv26"/>
    <property type="match status" value="1"/>
</dbReference>
<evidence type="ECO:0000256" key="4">
    <source>
        <dbReference type="ARBA" id="ARBA00022692"/>
    </source>
</evidence>
<accession>A0ABV0NKF4</accession>
<feature type="signal peptide" evidence="7">
    <location>
        <begin position="1"/>
        <end position="26"/>
    </location>
</feature>
<evidence type="ECO:0000256" key="5">
    <source>
        <dbReference type="ARBA" id="ARBA00022989"/>
    </source>
</evidence>
<dbReference type="InterPro" id="IPR007277">
    <property type="entry name" value="Svp26/Tex261"/>
</dbReference>
<keyword evidence="5" id="KW-1133">Transmembrane helix</keyword>
<keyword evidence="7" id="KW-0732">Signal</keyword>
<evidence type="ECO:0000256" key="1">
    <source>
        <dbReference type="ARBA" id="ARBA00004141"/>
    </source>
</evidence>
<sequence>MILVLSYFTICLWVIPFAFFVSLSAGENVLPSTMQQGDDVVSNYFTKGKRGKRSGILLVFSFLKEAVLPSRQKMY</sequence>
<comment type="caution">
    <text evidence="8">The sequence shown here is derived from an EMBL/GenBank/DDBJ whole genome shotgun (WGS) entry which is preliminary data.</text>
</comment>
<dbReference type="PANTHER" id="PTHR13144:SF0">
    <property type="entry name" value="PROTEIN TEX261"/>
    <property type="match status" value="1"/>
</dbReference>
<comment type="subcellular location">
    <subcellularLocation>
        <location evidence="1">Membrane</location>
        <topology evidence="1">Multi-pass membrane protein</topology>
    </subcellularLocation>
</comment>
<comment type="similarity">
    <text evidence="2">Belongs to the SVP26 family.</text>
</comment>
<dbReference type="EMBL" id="JAHRIO010041083">
    <property type="protein sequence ID" value="MEQ2171879.1"/>
    <property type="molecule type" value="Genomic_DNA"/>
</dbReference>
<keyword evidence="6" id="KW-0472">Membrane</keyword>
<evidence type="ECO:0000313" key="8">
    <source>
        <dbReference type="EMBL" id="MEQ2171879.1"/>
    </source>
</evidence>
<evidence type="ECO:0000313" key="9">
    <source>
        <dbReference type="Proteomes" id="UP001476798"/>
    </source>
</evidence>
<evidence type="ECO:0000256" key="2">
    <source>
        <dbReference type="ARBA" id="ARBA00008096"/>
    </source>
</evidence>
<gene>
    <name evidence="8" type="ORF">GOODEAATRI_015123</name>
</gene>
<keyword evidence="4" id="KW-0812">Transmembrane</keyword>
<dbReference type="Proteomes" id="UP001476798">
    <property type="component" value="Unassembled WGS sequence"/>
</dbReference>